<evidence type="ECO:0000256" key="5">
    <source>
        <dbReference type="ARBA" id="ARBA00023054"/>
    </source>
</evidence>
<feature type="binding site" evidence="7">
    <location>
        <begin position="541"/>
        <end position="548"/>
    </location>
    <ligand>
        <name>ATP</name>
        <dbReference type="ChEBI" id="CHEBI:30616"/>
    </ligand>
</feature>
<dbReference type="InterPro" id="IPR027417">
    <property type="entry name" value="P-loop_NTPase"/>
</dbReference>
<dbReference type="SUPFAM" id="SSF52540">
    <property type="entry name" value="P-loop containing nucleoside triphosphate hydrolases"/>
    <property type="match status" value="1"/>
</dbReference>
<keyword evidence="6 7" id="KW-0505">Motor protein</keyword>
<dbReference type="GO" id="GO:0005524">
    <property type="term" value="F:ATP binding"/>
    <property type="evidence" value="ECO:0007669"/>
    <property type="project" value="UniProtKB-UniRule"/>
</dbReference>
<protein>
    <recommendedName>
        <fullName evidence="14">Kinesin-like protein</fullName>
    </recommendedName>
</protein>
<dbReference type="Pfam" id="PF00307">
    <property type="entry name" value="CH"/>
    <property type="match status" value="1"/>
</dbReference>
<comment type="caution">
    <text evidence="12">The sequence shown here is derived from an EMBL/GenBank/DDBJ whole genome shotgun (WGS) entry which is preliminary data.</text>
</comment>
<feature type="region of interest" description="Disordered" evidence="9">
    <location>
        <begin position="857"/>
        <end position="998"/>
    </location>
</feature>
<keyword evidence="5 8" id="KW-0175">Coiled coil</keyword>
<comment type="similarity">
    <text evidence="1">Belongs to the TRAFAC class myosin-kinesin ATPase superfamily. Kinesin family. KIN-14 subfamily.</text>
</comment>
<keyword evidence="3 7" id="KW-0547">Nucleotide-binding</keyword>
<feature type="compositionally biased region" description="Basic and acidic residues" evidence="9">
    <location>
        <begin position="1047"/>
        <end position="1065"/>
    </location>
</feature>
<evidence type="ECO:0000256" key="4">
    <source>
        <dbReference type="ARBA" id="ARBA00022840"/>
    </source>
</evidence>
<keyword evidence="4 7" id="KW-0067">ATP-binding</keyword>
<feature type="region of interest" description="Disordered" evidence="9">
    <location>
        <begin position="1"/>
        <end position="24"/>
    </location>
</feature>
<evidence type="ECO:0000313" key="12">
    <source>
        <dbReference type="EMBL" id="KAK3255998.1"/>
    </source>
</evidence>
<dbReference type="Gene3D" id="1.10.418.10">
    <property type="entry name" value="Calponin-like domain"/>
    <property type="match status" value="1"/>
</dbReference>
<dbReference type="EMBL" id="LGRX02022048">
    <property type="protein sequence ID" value="KAK3255998.1"/>
    <property type="molecule type" value="Genomic_DNA"/>
</dbReference>
<evidence type="ECO:0000313" key="13">
    <source>
        <dbReference type="Proteomes" id="UP001190700"/>
    </source>
</evidence>
<feature type="domain" description="Kinesin motor" evidence="11">
    <location>
        <begin position="460"/>
        <end position="785"/>
    </location>
</feature>
<feature type="compositionally biased region" description="Basic and acidic residues" evidence="9">
    <location>
        <begin position="69"/>
        <end position="79"/>
    </location>
</feature>
<feature type="domain" description="Calponin-homology (CH)" evidence="10">
    <location>
        <begin position="95"/>
        <end position="209"/>
    </location>
</feature>
<dbReference type="PROSITE" id="PS50021">
    <property type="entry name" value="CH"/>
    <property type="match status" value="1"/>
</dbReference>
<dbReference type="InterPro" id="IPR036872">
    <property type="entry name" value="CH_dom_sf"/>
</dbReference>
<dbReference type="GO" id="GO:0003777">
    <property type="term" value="F:microtubule motor activity"/>
    <property type="evidence" value="ECO:0007669"/>
    <property type="project" value="InterPro"/>
</dbReference>
<name>A0AAE0FAB6_9CHLO</name>
<evidence type="ECO:0000256" key="2">
    <source>
        <dbReference type="ARBA" id="ARBA00022701"/>
    </source>
</evidence>
<dbReference type="SMART" id="SM00129">
    <property type="entry name" value="KISc"/>
    <property type="match status" value="1"/>
</dbReference>
<dbReference type="Gene3D" id="3.40.850.10">
    <property type="entry name" value="Kinesin motor domain"/>
    <property type="match status" value="1"/>
</dbReference>
<dbReference type="InterPro" id="IPR001715">
    <property type="entry name" value="CH_dom"/>
</dbReference>
<sequence length="1088" mass="120171">MSDSDSPDYGGLRPTLVKRKEAVPSHPLYGDCRDEPFILHNTQTCRDLASQEEDMVRTDAEEFESSHLSSEEKLKDQGETRISGELSAHKRARATAKREIVLAWISELAGLSLTKLDERELFEELQDGVVLCKLMNCIQPGAIKKIVWNNEQMKPSIRSYQAMENVNSFTVAVQKYGLHSDESFSKTDLEKHSPIVIDCLCALREKWLCNNKESTPLRPSVNMQLSAGVDYPSPETPESFSTRRTSFAGENSMPMAKGMVTRLMEQCMTMLKDAVVRGETKAFHNGVVQSGGESPVFPSSIGYAPLQDVSTSVVPVLEFMARQCEKTVDEKRAELAAKCTEAERAWSQVRELKAQCEEMNFQLQQQQELPPASAACFPPRDVEAELSSVKQDVEQQVRSELQVHIDSLQVALREAEFAKKQSELRCGHLEEALLHMTQEKNELHRENRALFNQVQDLRGNIRVFCRARPCTPVEEPSVETGQSAEEQLVLRVNERGKENKKLFTFDRVFHAESKQSEVYSELQPLIRSVCDGYNVCVFAYGQTGAGKTFTMSGPAKITDPDEQRGVIFRALEDLFHYRRNLSIGSFEVSVQGLEIYNEQLRDLLALPGTESKRLDVRPAERGSTCVPDANTVKVETAEDVMELMKRAESNRACGATAMNERSSRSHSVISIFVTGIDHAGQEQQGCLNLIDLAGSERVGRSEATGSRLKEAQHINKSLSALGDVISALQQRSNHVPYRNSKLTTLLQQSLGGQAKTLMLAHISSCSTSTTESLSTLNFAERVGSVQLGAAKKNQQAGQTMEVKANAERMAAELRQYKSDYELVLKQQQEKEVAYRELVKQQQQDQVARDRLLQEMEDLRTQNRRIPIESTMPSSSNDGTSSQAVETQRTYSAISGARSSRTSRLQPKGGPMSPKVHVKNQSQPISKAVVAASNTGTRTSISRSKTPLAESTSNSAHSVPVDSCSLASMSPGQGADSEIKRPASSGARTTTSEADDVSMKENALRYGATSASNLDRSAAPGLDTTGAAKLKSAVPRYRAGPMASPSMKRSEKVKEPNCETRPKLDSHATMVSRSRNFSMGSSGIGSRWV</sequence>
<organism evidence="12 13">
    <name type="scientific">Cymbomonas tetramitiformis</name>
    <dbReference type="NCBI Taxonomy" id="36881"/>
    <lineage>
        <taxon>Eukaryota</taxon>
        <taxon>Viridiplantae</taxon>
        <taxon>Chlorophyta</taxon>
        <taxon>Pyramimonadophyceae</taxon>
        <taxon>Pyramimonadales</taxon>
        <taxon>Pyramimonadaceae</taxon>
        <taxon>Cymbomonas</taxon>
    </lineage>
</organism>
<evidence type="ECO:0000256" key="6">
    <source>
        <dbReference type="ARBA" id="ARBA00023175"/>
    </source>
</evidence>
<evidence type="ECO:0000259" key="10">
    <source>
        <dbReference type="PROSITE" id="PS50021"/>
    </source>
</evidence>
<dbReference type="PANTHER" id="PTHR47972">
    <property type="entry name" value="KINESIN-LIKE PROTEIN KLP-3"/>
    <property type="match status" value="1"/>
</dbReference>
<evidence type="ECO:0000256" key="8">
    <source>
        <dbReference type="SAM" id="Coils"/>
    </source>
</evidence>
<feature type="coiled-coil region" evidence="8">
    <location>
        <begin position="806"/>
        <end position="844"/>
    </location>
</feature>
<keyword evidence="13" id="KW-1185">Reference proteome</keyword>
<keyword evidence="2" id="KW-0493">Microtubule</keyword>
<feature type="region of interest" description="Disordered" evidence="9">
    <location>
        <begin position="55"/>
        <end position="82"/>
    </location>
</feature>
<feature type="compositionally biased region" description="Polar residues" evidence="9">
    <location>
        <begin position="870"/>
        <end position="904"/>
    </location>
</feature>
<evidence type="ECO:0000256" key="3">
    <source>
        <dbReference type="ARBA" id="ARBA00022741"/>
    </source>
</evidence>
<dbReference type="Proteomes" id="UP001190700">
    <property type="component" value="Unassembled WGS sequence"/>
</dbReference>
<dbReference type="PRINTS" id="PR00380">
    <property type="entry name" value="KINESINHEAVY"/>
</dbReference>
<evidence type="ECO:0008006" key="14">
    <source>
        <dbReference type="Google" id="ProtNLM"/>
    </source>
</evidence>
<dbReference type="Pfam" id="PF00225">
    <property type="entry name" value="Kinesin"/>
    <property type="match status" value="1"/>
</dbReference>
<evidence type="ECO:0000256" key="7">
    <source>
        <dbReference type="PROSITE-ProRule" id="PRU00283"/>
    </source>
</evidence>
<evidence type="ECO:0000256" key="1">
    <source>
        <dbReference type="ARBA" id="ARBA00010899"/>
    </source>
</evidence>
<dbReference type="GO" id="GO:0008017">
    <property type="term" value="F:microtubule binding"/>
    <property type="evidence" value="ECO:0007669"/>
    <property type="project" value="InterPro"/>
</dbReference>
<dbReference type="InterPro" id="IPR027640">
    <property type="entry name" value="Kinesin-like_fam"/>
</dbReference>
<dbReference type="GO" id="GO:0005874">
    <property type="term" value="C:microtubule"/>
    <property type="evidence" value="ECO:0007669"/>
    <property type="project" value="UniProtKB-KW"/>
</dbReference>
<dbReference type="SUPFAM" id="SSF47576">
    <property type="entry name" value="Calponin-homology domain, CH-domain"/>
    <property type="match status" value="1"/>
</dbReference>
<gene>
    <name evidence="12" type="ORF">CYMTET_34846</name>
</gene>
<evidence type="ECO:0000256" key="9">
    <source>
        <dbReference type="SAM" id="MobiDB-lite"/>
    </source>
</evidence>
<dbReference type="PANTHER" id="PTHR47972:SF28">
    <property type="entry name" value="KINESIN-LIKE PROTEIN KLP-3"/>
    <property type="match status" value="1"/>
</dbReference>
<proteinExistence type="inferred from homology"/>
<evidence type="ECO:0000259" key="11">
    <source>
        <dbReference type="PROSITE" id="PS50067"/>
    </source>
</evidence>
<dbReference type="FunFam" id="3.40.850.10:FF:000044">
    <property type="entry name" value="p-loop containing nucleoside triphosphate hydrolases superfamily protein"/>
    <property type="match status" value="1"/>
</dbReference>
<dbReference type="SMART" id="SM00033">
    <property type="entry name" value="CH"/>
    <property type="match status" value="1"/>
</dbReference>
<dbReference type="AlphaFoldDB" id="A0AAE0FAB6"/>
<feature type="region of interest" description="Disordered" evidence="9">
    <location>
        <begin position="1010"/>
        <end position="1067"/>
    </location>
</feature>
<reference evidence="12 13" key="1">
    <citation type="journal article" date="2015" name="Genome Biol. Evol.">
        <title>Comparative Genomics of a Bacterivorous Green Alga Reveals Evolutionary Causalities and Consequences of Phago-Mixotrophic Mode of Nutrition.</title>
        <authorList>
            <person name="Burns J.A."/>
            <person name="Paasch A."/>
            <person name="Narechania A."/>
            <person name="Kim E."/>
        </authorList>
    </citation>
    <scope>NUCLEOTIDE SEQUENCE [LARGE SCALE GENOMIC DNA]</scope>
    <source>
        <strain evidence="12 13">PLY_AMNH</strain>
    </source>
</reference>
<feature type="compositionally biased region" description="Polar residues" evidence="9">
    <location>
        <begin position="931"/>
        <end position="956"/>
    </location>
</feature>
<accession>A0AAE0FAB6</accession>
<dbReference type="PROSITE" id="PS50067">
    <property type="entry name" value="KINESIN_MOTOR_2"/>
    <property type="match status" value="1"/>
</dbReference>
<dbReference type="InterPro" id="IPR001752">
    <property type="entry name" value="Kinesin_motor_dom"/>
</dbReference>
<dbReference type="GO" id="GO:0007018">
    <property type="term" value="P:microtubule-based movement"/>
    <property type="evidence" value="ECO:0007669"/>
    <property type="project" value="InterPro"/>
</dbReference>
<dbReference type="InterPro" id="IPR036961">
    <property type="entry name" value="Kinesin_motor_dom_sf"/>
</dbReference>